<dbReference type="Gene3D" id="2.70.170.10">
    <property type="entry name" value="Neurotransmitter-gated ion-channel ligand-binding domain"/>
    <property type="match status" value="1"/>
</dbReference>
<reference evidence="2" key="1">
    <citation type="submission" date="2023-10" db="EMBL/GenBank/DDBJ databases">
        <title>Genome assembly of Pristionchus species.</title>
        <authorList>
            <person name="Yoshida K."/>
            <person name="Sommer R.J."/>
        </authorList>
    </citation>
    <scope>NUCLEOTIDE SEQUENCE</scope>
    <source>
        <strain evidence="2">RS0144</strain>
    </source>
</reference>
<dbReference type="GO" id="GO:0016020">
    <property type="term" value="C:membrane"/>
    <property type="evidence" value="ECO:0007669"/>
    <property type="project" value="InterPro"/>
</dbReference>
<evidence type="ECO:0000313" key="2">
    <source>
        <dbReference type="EMBL" id="GMS93898.1"/>
    </source>
</evidence>
<dbReference type="GO" id="GO:0004888">
    <property type="term" value="F:transmembrane signaling receptor activity"/>
    <property type="evidence" value="ECO:0007669"/>
    <property type="project" value="InterPro"/>
</dbReference>
<feature type="domain" description="Neurotransmitter-gated ion-channel ligand-binding" evidence="1">
    <location>
        <begin position="13"/>
        <end position="171"/>
    </location>
</feature>
<evidence type="ECO:0000313" key="3">
    <source>
        <dbReference type="Proteomes" id="UP001432027"/>
    </source>
</evidence>
<name>A0AAV5THS4_9BILA</name>
<dbReference type="PANTHER" id="PTHR18945">
    <property type="entry name" value="NEUROTRANSMITTER GATED ION CHANNEL"/>
    <property type="match status" value="1"/>
</dbReference>
<dbReference type="InterPro" id="IPR036734">
    <property type="entry name" value="Neur_chan_lig-bd_sf"/>
</dbReference>
<sequence>SDAGTFQQANRVLLKQLFDSYDVRASPFNTKNSNASWISDNNLNVTLMRIRLIDLNERQRQFTVNVGITLEYSDPRLAWNPIAFHSIEHLYLKDESLWFPKFIPCDSSDFSYPTFEKGEFIVNYLGEILSTYQFTVTYNCDIRNNDFPFDEQLCMLCFSLPGYRKDELALRGFSADPPDLYTSHF</sequence>
<comment type="caution">
    <text evidence="2">The sequence shown here is derived from an EMBL/GenBank/DDBJ whole genome shotgun (WGS) entry which is preliminary data.</text>
</comment>
<dbReference type="SUPFAM" id="SSF63712">
    <property type="entry name" value="Nicotinic receptor ligand binding domain-like"/>
    <property type="match status" value="1"/>
</dbReference>
<dbReference type="InterPro" id="IPR006202">
    <property type="entry name" value="Neur_chan_lig-bd"/>
</dbReference>
<proteinExistence type="predicted"/>
<dbReference type="AlphaFoldDB" id="A0AAV5THS4"/>
<dbReference type="Pfam" id="PF02931">
    <property type="entry name" value="Neur_chan_LBD"/>
    <property type="match status" value="1"/>
</dbReference>
<dbReference type="GO" id="GO:0005230">
    <property type="term" value="F:extracellular ligand-gated monoatomic ion channel activity"/>
    <property type="evidence" value="ECO:0007669"/>
    <property type="project" value="InterPro"/>
</dbReference>
<dbReference type="EMBL" id="BTSX01000004">
    <property type="protein sequence ID" value="GMS93898.1"/>
    <property type="molecule type" value="Genomic_DNA"/>
</dbReference>
<organism evidence="2 3">
    <name type="scientific">Pristionchus entomophagus</name>
    <dbReference type="NCBI Taxonomy" id="358040"/>
    <lineage>
        <taxon>Eukaryota</taxon>
        <taxon>Metazoa</taxon>
        <taxon>Ecdysozoa</taxon>
        <taxon>Nematoda</taxon>
        <taxon>Chromadorea</taxon>
        <taxon>Rhabditida</taxon>
        <taxon>Rhabditina</taxon>
        <taxon>Diplogasteromorpha</taxon>
        <taxon>Diplogasteroidea</taxon>
        <taxon>Neodiplogasteridae</taxon>
        <taxon>Pristionchus</taxon>
    </lineage>
</organism>
<dbReference type="Proteomes" id="UP001432027">
    <property type="component" value="Unassembled WGS sequence"/>
</dbReference>
<gene>
    <name evidence="2" type="ORF">PENTCL1PPCAC_16073</name>
</gene>
<dbReference type="InterPro" id="IPR006201">
    <property type="entry name" value="Neur_channel"/>
</dbReference>
<accession>A0AAV5THS4</accession>
<evidence type="ECO:0000259" key="1">
    <source>
        <dbReference type="Pfam" id="PF02931"/>
    </source>
</evidence>
<protein>
    <recommendedName>
        <fullName evidence="1">Neurotransmitter-gated ion-channel ligand-binding domain-containing protein</fullName>
    </recommendedName>
</protein>
<feature type="non-terminal residue" evidence="2">
    <location>
        <position position="1"/>
    </location>
</feature>
<keyword evidence="3" id="KW-1185">Reference proteome</keyword>